<gene>
    <name evidence="2" type="ORF">Clacol_004318</name>
</gene>
<name>A0AAV5A969_9AGAM</name>
<dbReference type="Proteomes" id="UP001050691">
    <property type="component" value="Unassembled WGS sequence"/>
</dbReference>
<evidence type="ECO:0000313" key="3">
    <source>
        <dbReference type="Proteomes" id="UP001050691"/>
    </source>
</evidence>
<evidence type="ECO:0000256" key="1">
    <source>
        <dbReference type="SAM" id="Phobius"/>
    </source>
</evidence>
<comment type="caution">
    <text evidence="2">The sequence shown here is derived from an EMBL/GenBank/DDBJ whole genome shotgun (WGS) entry which is preliminary data.</text>
</comment>
<feature type="transmembrane region" description="Helical" evidence="1">
    <location>
        <begin position="44"/>
        <end position="62"/>
    </location>
</feature>
<accession>A0AAV5A969</accession>
<sequence>MKRQQVFYLKNPQTSLCNDLIYLEVAMGLLPLIGVQEYLTGLDITTNAALFLSDVLALLAIIRQVWSLWREKRRIQLQISADFVTLLLQQGASFVGVLRFLLTAILICEFTLELRRRNTERSIPNQSALELPNLSFRDNPMQSIQSVLGRVHENIISEMGERNDLVVIDGRDQEAA</sequence>
<evidence type="ECO:0000313" key="2">
    <source>
        <dbReference type="EMBL" id="GJJ10092.1"/>
    </source>
</evidence>
<proteinExistence type="predicted"/>
<keyword evidence="1" id="KW-1133">Transmembrane helix</keyword>
<keyword evidence="1" id="KW-0472">Membrane</keyword>
<protein>
    <submittedName>
        <fullName evidence="2">Uncharacterized protein</fullName>
    </submittedName>
</protein>
<organism evidence="2 3">
    <name type="scientific">Clathrus columnatus</name>
    <dbReference type="NCBI Taxonomy" id="1419009"/>
    <lineage>
        <taxon>Eukaryota</taxon>
        <taxon>Fungi</taxon>
        <taxon>Dikarya</taxon>
        <taxon>Basidiomycota</taxon>
        <taxon>Agaricomycotina</taxon>
        <taxon>Agaricomycetes</taxon>
        <taxon>Phallomycetidae</taxon>
        <taxon>Phallales</taxon>
        <taxon>Clathraceae</taxon>
        <taxon>Clathrus</taxon>
    </lineage>
</organism>
<dbReference type="EMBL" id="BPWL01000005">
    <property type="protein sequence ID" value="GJJ10092.1"/>
    <property type="molecule type" value="Genomic_DNA"/>
</dbReference>
<feature type="transmembrane region" description="Helical" evidence="1">
    <location>
        <begin position="20"/>
        <end position="38"/>
    </location>
</feature>
<dbReference type="AlphaFoldDB" id="A0AAV5A969"/>
<keyword evidence="1" id="KW-0812">Transmembrane</keyword>
<reference evidence="2" key="1">
    <citation type="submission" date="2021-10" db="EMBL/GenBank/DDBJ databases">
        <title>De novo Genome Assembly of Clathrus columnatus (Basidiomycota, Fungi) Using Illumina and Nanopore Sequence Data.</title>
        <authorList>
            <person name="Ogiso-Tanaka E."/>
            <person name="Itagaki H."/>
            <person name="Hosoya T."/>
            <person name="Hosaka K."/>
        </authorList>
    </citation>
    <scope>NUCLEOTIDE SEQUENCE</scope>
    <source>
        <strain evidence="2">MO-923</strain>
    </source>
</reference>
<keyword evidence="3" id="KW-1185">Reference proteome</keyword>